<dbReference type="EMBL" id="AP019389">
    <property type="protein sequence ID" value="BBI21786.1"/>
    <property type="molecule type" value="Genomic_DNA"/>
</dbReference>
<dbReference type="AlphaFoldDB" id="A0A3T1CLB8"/>
<name>A0A3T1CLB8_9SPHN</name>
<evidence type="ECO:0000313" key="2">
    <source>
        <dbReference type="Proteomes" id="UP000290057"/>
    </source>
</evidence>
<dbReference type="RefSeq" id="WP_130587168.1">
    <property type="nucleotide sequence ID" value="NZ_AP019389.1"/>
</dbReference>
<evidence type="ECO:0000313" key="1">
    <source>
        <dbReference type="EMBL" id="BBI21786.1"/>
    </source>
</evidence>
<sequence>MTVLPDSTDELVAFLDANIVLEGKPVAELPWTQIATAGLIRVLIVPKAMEEIDAKKRDGRLGLHARAFNRLIAPSVVNGGSIVLREADPRVELQMATCSRIPWNDYDELDPDDGDSRIVAEALNVRNVTSQSRILISHDIKPLAYARGRDLPVHQASDDWLRAPEPSPKDKEIQRLKQKVAEYRKDEPTFEISIEVADISPLTTYRVAELDPKQAEAITALIKTQNPKESNGGRDIYGLSSRFGSDRDSSYDGKYSAFITRKVPSFVAKFSEKLELLFNQRLFTVRVTNAGDIRADHLVVSIKTSDGWINRRVVAVSASGPSAPVPRPDYLGSLNIHGHFDNISPPRVGRHEFETTLPARKSLETKASCENFHSGQDYYFEGVVAPTSSNQPLEITVTLTAKNLRGEHTETLKLDKQIVVIEPSELVDLQTLELRQDYPTKKELTRLLRAEEYDEIDWDEKDED</sequence>
<gene>
    <name evidence="1" type="ORF">EKJ_26330</name>
</gene>
<keyword evidence="2" id="KW-1185">Reference proteome</keyword>
<proteinExistence type="predicted"/>
<protein>
    <recommendedName>
        <fullName evidence="3">PIN domain-containing protein</fullName>
    </recommendedName>
</protein>
<reference evidence="1 2" key="1">
    <citation type="submission" date="2019-01" db="EMBL/GenBank/DDBJ databases">
        <title>Complete genome sequence of Erythrobacter flavus KJ5.</title>
        <authorList>
            <person name="Kanesaki Y."/>
            <person name="Brotosudarmo T."/>
            <person name="Moriuchi R."/>
            <person name="Awai K."/>
        </authorList>
    </citation>
    <scope>NUCLEOTIDE SEQUENCE [LARGE SCALE GENOMIC DNA]</scope>
    <source>
        <strain evidence="1 2">KJ5</strain>
    </source>
</reference>
<evidence type="ECO:0008006" key="3">
    <source>
        <dbReference type="Google" id="ProtNLM"/>
    </source>
</evidence>
<dbReference type="Proteomes" id="UP000290057">
    <property type="component" value="Chromosome"/>
</dbReference>
<organism evidence="1 2">
    <name type="scientific">Qipengyuania flava</name>
    <dbReference type="NCBI Taxonomy" id="192812"/>
    <lineage>
        <taxon>Bacteria</taxon>
        <taxon>Pseudomonadati</taxon>
        <taxon>Pseudomonadota</taxon>
        <taxon>Alphaproteobacteria</taxon>
        <taxon>Sphingomonadales</taxon>
        <taxon>Erythrobacteraceae</taxon>
        <taxon>Qipengyuania</taxon>
    </lineage>
</organism>
<accession>A0A3T1CLB8</accession>